<dbReference type="PANTHER" id="PTHR39962">
    <property type="entry name" value="BLL4848 PROTEIN"/>
    <property type="match status" value="1"/>
</dbReference>
<dbReference type="Pfam" id="PF17930">
    <property type="entry name" value="LpxI_N"/>
    <property type="match status" value="1"/>
</dbReference>
<dbReference type="InterPro" id="IPR053174">
    <property type="entry name" value="LpxI"/>
</dbReference>
<evidence type="ECO:0000259" key="2">
    <source>
        <dbReference type="Pfam" id="PF17930"/>
    </source>
</evidence>
<dbReference type="Pfam" id="PF06230">
    <property type="entry name" value="LpxI_C"/>
    <property type="match status" value="1"/>
</dbReference>
<gene>
    <name evidence="3" type="ORF">FHR98_002184</name>
</gene>
<organism evidence="3 4">
    <name type="scientific">Limibacillus halophilus</name>
    <dbReference type="NCBI Taxonomy" id="1579333"/>
    <lineage>
        <taxon>Bacteria</taxon>
        <taxon>Pseudomonadati</taxon>
        <taxon>Pseudomonadota</taxon>
        <taxon>Alphaproteobacteria</taxon>
        <taxon>Rhodospirillales</taxon>
        <taxon>Rhodovibrionaceae</taxon>
        <taxon>Limibacillus</taxon>
    </lineage>
</organism>
<comment type="caution">
    <text evidence="3">The sequence shown here is derived from an EMBL/GenBank/DDBJ whole genome shotgun (WGS) entry which is preliminary data.</text>
</comment>
<dbReference type="InterPro" id="IPR010415">
    <property type="entry name" value="LpxI_C"/>
</dbReference>
<dbReference type="Proteomes" id="UP000581135">
    <property type="component" value="Unassembled WGS sequence"/>
</dbReference>
<dbReference type="InterPro" id="IPR041255">
    <property type="entry name" value="LpxI_N"/>
</dbReference>
<feature type="domain" description="LpxI N-terminal" evidence="2">
    <location>
        <begin position="15"/>
        <end position="142"/>
    </location>
</feature>
<proteinExistence type="predicted"/>
<dbReference type="EMBL" id="JACHXA010000005">
    <property type="protein sequence ID" value="MBB3065888.1"/>
    <property type="molecule type" value="Genomic_DNA"/>
</dbReference>
<dbReference type="RefSeq" id="WP_183416702.1">
    <property type="nucleotide sequence ID" value="NZ_JACHXA010000005.1"/>
</dbReference>
<feature type="domain" description="LpxI C-terminal" evidence="1">
    <location>
        <begin position="150"/>
        <end position="279"/>
    </location>
</feature>
<dbReference type="PANTHER" id="PTHR39962:SF1">
    <property type="entry name" value="LPXI FAMILY PROTEIN"/>
    <property type="match status" value="1"/>
</dbReference>
<dbReference type="Gene3D" id="3.40.140.80">
    <property type="match status" value="1"/>
</dbReference>
<evidence type="ECO:0000313" key="4">
    <source>
        <dbReference type="Proteomes" id="UP000581135"/>
    </source>
</evidence>
<name>A0A839SU77_9PROT</name>
<sequence length="286" mass="30672">MESADPTNQKAPGILGILAGSGDLPRQVALEAQRRGYGVLVVAFEGQTDPEAVEGFSHFWTQLGAAGEILARLHSAKVRDVVLVGPIRRPGFSALALDKRARKALMRAGKSVFGDDGLLGGIVRLLEEEEGFRVLGPEQFLARTQPVVVGVLGRHAPDDLARQDIERGLLIARALGRLDVGQSVVVQQGLVLGVEAIEGTDCLLDRVRELKRPGPGGVLIKVAKPQQEMRVDMPTVGPETLRRIIESGLDGVALEAGRTLLLEPEKTIEFADERGCFIVGVTGNEF</sequence>
<protein>
    <recommendedName>
        <fullName evidence="5">UDP-2,3-diacylglucosamine pyrophosphatase</fullName>
    </recommendedName>
</protein>
<accession>A0A839SU77</accession>
<dbReference type="Gene3D" id="3.40.50.20">
    <property type="match status" value="1"/>
</dbReference>
<evidence type="ECO:0000259" key="1">
    <source>
        <dbReference type="Pfam" id="PF06230"/>
    </source>
</evidence>
<reference evidence="3 4" key="1">
    <citation type="submission" date="2020-08" db="EMBL/GenBank/DDBJ databases">
        <title>Genomic Encyclopedia of Type Strains, Phase III (KMG-III): the genomes of soil and plant-associated and newly described type strains.</title>
        <authorList>
            <person name="Whitman W."/>
        </authorList>
    </citation>
    <scope>NUCLEOTIDE SEQUENCE [LARGE SCALE GENOMIC DNA]</scope>
    <source>
        <strain evidence="3 4">CECT 8803</strain>
    </source>
</reference>
<evidence type="ECO:0008006" key="5">
    <source>
        <dbReference type="Google" id="ProtNLM"/>
    </source>
</evidence>
<dbReference type="AlphaFoldDB" id="A0A839SU77"/>
<dbReference type="InterPro" id="IPR043167">
    <property type="entry name" value="LpxI_C_sf"/>
</dbReference>
<evidence type="ECO:0000313" key="3">
    <source>
        <dbReference type="EMBL" id="MBB3065888.1"/>
    </source>
</evidence>
<keyword evidence="4" id="KW-1185">Reference proteome</keyword>